<keyword evidence="4 10" id="KW-0808">Transferase</keyword>
<dbReference type="GO" id="GO:0005739">
    <property type="term" value="C:mitochondrion"/>
    <property type="evidence" value="ECO:0007669"/>
    <property type="project" value="TreeGrafter"/>
</dbReference>
<dbReference type="NCBIfam" id="TIGR01311">
    <property type="entry name" value="glycerol_kin"/>
    <property type="match status" value="1"/>
</dbReference>
<dbReference type="EC" id="2.7.1.30" evidence="3"/>
<comment type="similarity">
    <text evidence="2 10">Belongs to the FGGY kinase family.</text>
</comment>
<comment type="caution">
    <text evidence="14">The sequence shown here is derived from an EMBL/GenBank/DDBJ whole genome shotgun (WGS) entry which is preliminary data.</text>
</comment>
<dbReference type="GO" id="GO:0046167">
    <property type="term" value="P:glycerol-3-phosphate biosynthetic process"/>
    <property type="evidence" value="ECO:0007669"/>
    <property type="project" value="TreeGrafter"/>
</dbReference>
<dbReference type="OrthoDB" id="5422795at2759"/>
<feature type="compositionally biased region" description="Basic and acidic residues" evidence="11">
    <location>
        <begin position="1"/>
        <end position="23"/>
    </location>
</feature>
<keyword evidence="15" id="KW-1185">Reference proteome</keyword>
<keyword evidence="7" id="KW-0319">Glycerol metabolism</keyword>
<evidence type="ECO:0000256" key="9">
    <source>
        <dbReference type="ARBA" id="ARBA00043149"/>
    </source>
</evidence>
<dbReference type="STRING" id="1093900.A0A507AKM5"/>
<evidence type="ECO:0000256" key="7">
    <source>
        <dbReference type="ARBA" id="ARBA00022798"/>
    </source>
</evidence>
<keyword evidence="8" id="KW-0067">ATP-binding</keyword>
<dbReference type="InterPro" id="IPR042018">
    <property type="entry name" value="GK1-3_metazoan-type"/>
</dbReference>
<evidence type="ECO:0000256" key="11">
    <source>
        <dbReference type="SAM" id="MobiDB-lite"/>
    </source>
</evidence>
<dbReference type="SUPFAM" id="SSF53067">
    <property type="entry name" value="Actin-like ATPase domain"/>
    <property type="match status" value="2"/>
</dbReference>
<evidence type="ECO:0000256" key="8">
    <source>
        <dbReference type="ARBA" id="ARBA00022840"/>
    </source>
</evidence>
<dbReference type="InterPro" id="IPR043129">
    <property type="entry name" value="ATPase_NBD"/>
</dbReference>
<dbReference type="GO" id="GO:0004370">
    <property type="term" value="F:glycerol kinase activity"/>
    <property type="evidence" value="ECO:0007669"/>
    <property type="project" value="UniProtKB-EC"/>
</dbReference>
<dbReference type="Gene3D" id="3.30.420.40">
    <property type="match status" value="2"/>
</dbReference>
<dbReference type="PANTHER" id="PTHR10196">
    <property type="entry name" value="SUGAR KINASE"/>
    <property type="match status" value="1"/>
</dbReference>
<dbReference type="UniPathway" id="UPA00618">
    <property type="reaction ID" value="UER00672"/>
</dbReference>
<protein>
    <recommendedName>
        <fullName evidence="3">glycerol kinase</fullName>
        <ecNumber evidence="3">2.7.1.30</ecNumber>
    </recommendedName>
    <alternativeName>
        <fullName evidence="9">ATP:glycerol 3-phosphotransferase</fullName>
    </alternativeName>
</protein>
<dbReference type="PROSITE" id="PS00933">
    <property type="entry name" value="FGGY_KINASES_1"/>
    <property type="match status" value="1"/>
</dbReference>
<evidence type="ECO:0000256" key="4">
    <source>
        <dbReference type="ARBA" id="ARBA00022679"/>
    </source>
</evidence>
<dbReference type="GO" id="GO:0006641">
    <property type="term" value="P:triglyceride metabolic process"/>
    <property type="evidence" value="ECO:0007669"/>
    <property type="project" value="TreeGrafter"/>
</dbReference>
<dbReference type="PIRSF" id="PIRSF000538">
    <property type="entry name" value="GlpK"/>
    <property type="match status" value="1"/>
</dbReference>
<feature type="domain" description="Carbohydrate kinase FGGY C-terminal" evidence="13">
    <location>
        <begin position="341"/>
        <end position="531"/>
    </location>
</feature>
<sequence length="584" mass="63641">MRAETMAETTSEGREAKRPRVDDGTLPATKNGVNGVGAHAAESKPDGPVSTPHQGEHLPNGLATTEEQERRHWFVGSIDQGTTSSRFIIFNGEGEPVAGHQIEFENLYPESGWHEHDPLELLSSVEECIEKAMDEFAEKGYSAKDIRSVGITNQRETTVVWDRETGEPLYNAVVWPDTRTKDLVRELKGRDGANELLNLCGLPLSTYPSSVKLRWLLDNVEPVKQAYDEGRLAFGTVDSWLIFRLNGGIKAEKQIHVTDSTNASRTMFMNLRTLKYDDSLLKFFDIDRSKITLPKIVPSSDAEVFGRIASGSLKGTRIAGCLGDQSSALVGQCGFSPGQAKNTYGTGCFLLYNVGTEPVISKAGLLATVAYDFGKGRKPVYALEGSIAVAGSGVKFLMNNLGFVDSSSKITELAESVKDNGGVVFVTAFSGLFAPYWIDDAKGTLFGITQHTQKGHIARATLEATCYQTKAILDAMESDSQHKLESLAVDGGLSNSDLTMQTQADVTGIPVDRPAMRETTALGAAIAAGLATGVWNELDELKEVNRVGRTVFRPSADRKKFARMVRKWEQAVDMSRGWVKDDGE</sequence>
<comment type="pathway">
    <text evidence="1">Polyol metabolism; glycerol degradation via glycerol kinase pathway; sn-glycerol 3-phosphate from glycerol: step 1/1.</text>
</comment>
<dbReference type="PROSITE" id="PS00445">
    <property type="entry name" value="FGGY_KINASES_2"/>
    <property type="match status" value="1"/>
</dbReference>
<dbReference type="NCBIfam" id="NF000756">
    <property type="entry name" value="PRK00047.1"/>
    <property type="match status" value="1"/>
</dbReference>
<evidence type="ECO:0000256" key="2">
    <source>
        <dbReference type="ARBA" id="ARBA00009156"/>
    </source>
</evidence>
<keyword evidence="5" id="KW-0547">Nucleotide-binding</keyword>
<dbReference type="InterPro" id="IPR005999">
    <property type="entry name" value="Glycerol_kin"/>
</dbReference>
<keyword evidence="6 10" id="KW-0418">Kinase</keyword>
<name>A0A507AKM5_9PEZI</name>
<dbReference type="InterPro" id="IPR018484">
    <property type="entry name" value="FGGY_N"/>
</dbReference>
<evidence type="ECO:0000256" key="3">
    <source>
        <dbReference type="ARBA" id="ARBA00012099"/>
    </source>
</evidence>
<dbReference type="GO" id="GO:0019563">
    <property type="term" value="P:glycerol catabolic process"/>
    <property type="evidence" value="ECO:0007669"/>
    <property type="project" value="UniProtKB-UniPathway"/>
</dbReference>
<evidence type="ECO:0000256" key="1">
    <source>
        <dbReference type="ARBA" id="ARBA00005190"/>
    </source>
</evidence>
<evidence type="ECO:0000259" key="13">
    <source>
        <dbReference type="Pfam" id="PF02782"/>
    </source>
</evidence>
<dbReference type="FunFam" id="3.30.420.40:FF:000085">
    <property type="entry name" value="Glycerol kinase 2"/>
    <property type="match status" value="1"/>
</dbReference>
<organism evidence="14 15">
    <name type="scientific">Thyridium curvatum</name>
    <dbReference type="NCBI Taxonomy" id="1093900"/>
    <lineage>
        <taxon>Eukaryota</taxon>
        <taxon>Fungi</taxon>
        <taxon>Dikarya</taxon>
        <taxon>Ascomycota</taxon>
        <taxon>Pezizomycotina</taxon>
        <taxon>Sordariomycetes</taxon>
        <taxon>Sordariomycetidae</taxon>
        <taxon>Thyridiales</taxon>
        <taxon>Thyridiaceae</taxon>
        <taxon>Thyridium</taxon>
    </lineage>
</organism>
<dbReference type="InterPro" id="IPR018483">
    <property type="entry name" value="Carb_kinase_FGGY_CS"/>
</dbReference>
<evidence type="ECO:0000256" key="5">
    <source>
        <dbReference type="ARBA" id="ARBA00022741"/>
    </source>
</evidence>
<dbReference type="FunFam" id="3.30.420.40:FF:000086">
    <property type="entry name" value="Glycerol kinase"/>
    <property type="match status" value="1"/>
</dbReference>
<feature type="region of interest" description="Disordered" evidence="11">
    <location>
        <begin position="1"/>
        <end position="68"/>
    </location>
</feature>
<dbReference type="PANTHER" id="PTHR10196:SF69">
    <property type="entry name" value="GLYCEROL KINASE"/>
    <property type="match status" value="1"/>
</dbReference>
<dbReference type="InParanoid" id="A0A507AKM5"/>
<dbReference type="AlphaFoldDB" id="A0A507AKM5"/>
<reference evidence="14 15" key="1">
    <citation type="submission" date="2019-06" db="EMBL/GenBank/DDBJ databases">
        <title>Draft genome sequence of the filamentous fungus Phialemoniopsis curvata isolated from diesel fuel.</title>
        <authorList>
            <person name="Varaljay V.A."/>
            <person name="Lyon W.J."/>
            <person name="Crouch A.L."/>
            <person name="Drake C.E."/>
            <person name="Hollomon J.M."/>
            <person name="Nadeau L.J."/>
            <person name="Nunn H.S."/>
            <person name="Stevenson B.S."/>
            <person name="Bojanowski C.L."/>
            <person name="Crookes-Goodson W.J."/>
        </authorList>
    </citation>
    <scope>NUCLEOTIDE SEQUENCE [LARGE SCALE GENOMIC DNA]</scope>
    <source>
        <strain evidence="14 15">D216</strain>
    </source>
</reference>
<proteinExistence type="inferred from homology"/>
<evidence type="ECO:0000256" key="6">
    <source>
        <dbReference type="ARBA" id="ARBA00022777"/>
    </source>
</evidence>
<gene>
    <name evidence="14" type="ORF">E0L32_001379</name>
</gene>
<dbReference type="CDD" id="cd07792">
    <property type="entry name" value="ASKHA_NBD_FGGY_GK1-3-like"/>
    <property type="match status" value="1"/>
</dbReference>
<dbReference type="Proteomes" id="UP000319257">
    <property type="component" value="Unassembled WGS sequence"/>
</dbReference>
<evidence type="ECO:0000259" key="12">
    <source>
        <dbReference type="Pfam" id="PF00370"/>
    </source>
</evidence>
<dbReference type="FunCoup" id="A0A507AKM5">
    <property type="interactions" value="354"/>
</dbReference>
<dbReference type="Pfam" id="PF00370">
    <property type="entry name" value="FGGY_N"/>
    <property type="match status" value="1"/>
</dbReference>
<evidence type="ECO:0000313" key="14">
    <source>
        <dbReference type="EMBL" id="TPX10182.1"/>
    </source>
</evidence>
<dbReference type="InterPro" id="IPR000577">
    <property type="entry name" value="Carb_kinase_FGGY"/>
</dbReference>
<dbReference type="RefSeq" id="XP_030991893.1">
    <property type="nucleotide sequence ID" value="XM_031135451.1"/>
</dbReference>
<feature type="domain" description="Carbohydrate kinase FGGY N-terminal" evidence="12">
    <location>
        <begin position="76"/>
        <end position="331"/>
    </location>
</feature>
<dbReference type="GO" id="GO:0005524">
    <property type="term" value="F:ATP binding"/>
    <property type="evidence" value="ECO:0007669"/>
    <property type="project" value="UniProtKB-KW"/>
</dbReference>
<evidence type="ECO:0000256" key="10">
    <source>
        <dbReference type="RuleBase" id="RU003733"/>
    </source>
</evidence>
<dbReference type="InterPro" id="IPR018485">
    <property type="entry name" value="FGGY_C"/>
</dbReference>
<accession>A0A507AKM5</accession>
<dbReference type="EMBL" id="SKBQ01000005">
    <property type="protein sequence ID" value="TPX10182.1"/>
    <property type="molecule type" value="Genomic_DNA"/>
</dbReference>
<evidence type="ECO:0000313" key="15">
    <source>
        <dbReference type="Proteomes" id="UP000319257"/>
    </source>
</evidence>
<dbReference type="Pfam" id="PF02782">
    <property type="entry name" value="FGGY_C"/>
    <property type="match status" value="1"/>
</dbReference>
<dbReference type="GeneID" id="41968826"/>